<reference evidence="1" key="1">
    <citation type="submission" date="2022-08" db="EMBL/GenBank/DDBJ databases">
        <title>Genome Sequence of Lecanicillium fungicola.</title>
        <authorList>
            <person name="Buettner E."/>
        </authorList>
    </citation>
    <scope>NUCLEOTIDE SEQUENCE</scope>
    <source>
        <strain evidence="1">Babe33</strain>
    </source>
</reference>
<protein>
    <submittedName>
        <fullName evidence="1">Uncharacterized protein</fullName>
    </submittedName>
</protein>
<dbReference type="Proteomes" id="UP001143910">
    <property type="component" value="Unassembled WGS sequence"/>
</dbReference>
<sequence>MKRKCSVSSYDREVSKPIQINVPSRLSQNASSYSYDRDEDPRGSAVSSGKNADFPGWLSKILTENDGNEIDKNGETDNTGQTDNYGEIINTGESHNAGENRNNGPLDPVWHDELGIDEGFCEVDFAQDDDGSTSIGTPPCIEAQDDDRSYLTSTNGEILHWQPNDNASNFIGLCVVIFFGLPLLMKTTARTKSTARDFLSPVTKPHFIVDASAGAGHWAIDVAEQFPEATVHGYDVRFMQPTWIPNNLTFYRAPDDKEGNFNGKMIDFVLWRAVEIPWKECIEKAFECLNDGRWVEIQYMALKPQGISRADSAVREWEQKLGEAMSEVGKSTDSSALIYQLLVDTGFINIAVKEYKWPLNHSLEFGNMPKTVFTDALESISTMLLMKKLGLGWPNVSLLTFQARNEINNEADAFLKFYVLYGQRPRRNGVSGNGSPMD</sequence>
<dbReference type="EMBL" id="JANJQO010000563">
    <property type="protein sequence ID" value="KAJ2976606.1"/>
    <property type="molecule type" value="Genomic_DNA"/>
</dbReference>
<organism evidence="1 2">
    <name type="scientific">Zarea fungicola</name>
    <dbReference type="NCBI Taxonomy" id="93591"/>
    <lineage>
        <taxon>Eukaryota</taxon>
        <taxon>Fungi</taxon>
        <taxon>Dikarya</taxon>
        <taxon>Ascomycota</taxon>
        <taxon>Pezizomycotina</taxon>
        <taxon>Sordariomycetes</taxon>
        <taxon>Hypocreomycetidae</taxon>
        <taxon>Hypocreales</taxon>
        <taxon>Cordycipitaceae</taxon>
        <taxon>Zarea</taxon>
    </lineage>
</organism>
<comment type="caution">
    <text evidence="1">The sequence shown here is derived from an EMBL/GenBank/DDBJ whole genome shotgun (WGS) entry which is preliminary data.</text>
</comment>
<evidence type="ECO:0000313" key="1">
    <source>
        <dbReference type="EMBL" id="KAJ2976606.1"/>
    </source>
</evidence>
<evidence type="ECO:0000313" key="2">
    <source>
        <dbReference type="Proteomes" id="UP001143910"/>
    </source>
</evidence>
<proteinExistence type="predicted"/>
<keyword evidence="2" id="KW-1185">Reference proteome</keyword>
<accession>A0ACC1NCP3</accession>
<gene>
    <name evidence="1" type="ORF">NQ176_g4855</name>
</gene>
<name>A0ACC1NCP3_9HYPO</name>